<reference evidence="3" key="2">
    <citation type="submission" date="2023-05" db="EMBL/GenBank/DDBJ databases">
        <authorList>
            <consortium name="Lawrence Berkeley National Laboratory"/>
            <person name="Steindorff A."/>
            <person name="Hensen N."/>
            <person name="Bonometti L."/>
            <person name="Westerberg I."/>
            <person name="Brannstrom I.O."/>
            <person name="Guillou S."/>
            <person name="Cros-Aarteil S."/>
            <person name="Calhoun S."/>
            <person name="Haridas S."/>
            <person name="Kuo A."/>
            <person name="Mondo S."/>
            <person name="Pangilinan J."/>
            <person name="Riley R."/>
            <person name="Labutti K."/>
            <person name="Andreopoulos B."/>
            <person name="Lipzen A."/>
            <person name="Chen C."/>
            <person name="Yanf M."/>
            <person name="Daum C."/>
            <person name="Ng V."/>
            <person name="Clum A."/>
            <person name="Ohm R."/>
            <person name="Martin F."/>
            <person name="Silar P."/>
            <person name="Natvig D."/>
            <person name="Lalanne C."/>
            <person name="Gautier V."/>
            <person name="Ament-Velasquez S.L."/>
            <person name="Kruys A."/>
            <person name="Hutchinson M.I."/>
            <person name="Powell A.J."/>
            <person name="Barry K."/>
            <person name="Miller A.N."/>
            <person name="Grigoriev I.V."/>
            <person name="Debuchy R."/>
            <person name="Gladieux P."/>
            <person name="Thoren M.H."/>
            <person name="Johannesson H."/>
        </authorList>
    </citation>
    <scope>NUCLEOTIDE SEQUENCE</scope>
    <source>
        <strain evidence="3">PSN243</strain>
    </source>
</reference>
<feature type="compositionally biased region" description="Low complexity" evidence="1">
    <location>
        <begin position="130"/>
        <end position="145"/>
    </location>
</feature>
<evidence type="ECO:0000256" key="1">
    <source>
        <dbReference type="SAM" id="MobiDB-lite"/>
    </source>
</evidence>
<gene>
    <name evidence="3" type="ORF">QBC34DRAFT_407363</name>
</gene>
<evidence type="ECO:0000256" key="2">
    <source>
        <dbReference type="SAM" id="Phobius"/>
    </source>
</evidence>
<keyword evidence="2" id="KW-0472">Membrane</keyword>
<evidence type="ECO:0000313" key="3">
    <source>
        <dbReference type="EMBL" id="KAK4448398.1"/>
    </source>
</evidence>
<protein>
    <submittedName>
        <fullName evidence="3">Uncharacterized protein</fullName>
    </submittedName>
</protein>
<feature type="region of interest" description="Disordered" evidence="1">
    <location>
        <begin position="129"/>
        <end position="149"/>
    </location>
</feature>
<reference evidence="3" key="1">
    <citation type="journal article" date="2023" name="Mol. Phylogenet. Evol.">
        <title>Genome-scale phylogeny and comparative genomics of the fungal order Sordariales.</title>
        <authorList>
            <person name="Hensen N."/>
            <person name="Bonometti L."/>
            <person name="Westerberg I."/>
            <person name="Brannstrom I.O."/>
            <person name="Guillou S."/>
            <person name="Cros-Aarteil S."/>
            <person name="Calhoun S."/>
            <person name="Haridas S."/>
            <person name="Kuo A."/>
            <person name="Mondo S."/>
            <person name="Pangilinan J."/>
            <person name="Riley R."/>
            <person name="LaButti K."/>
            <person name="Andreopoulos B."/>
            <person name="Lipzen A."/>
            <person name="Chen C."/>
            <person name="Yan M."/>
            <person name="Daum C."/>
            <person name="Ng V."/>
            <person name="Clum A."/>
            <person name="Steindorff A."/>
            <person name="Ohm R.A."/>
            <person name="Martin F."/>
            <person name="Silar P."/>
            <person name="Natvig D.O."/>
            <person name="Lalanne C."/>
            <person name="Gautier V."/>
            <person name="Ament-Velasquez S.L."/>
            <person name="Kruys A."/>
            <person name="Hutchinson M.I."/>
            <person name="Powell A.J."/>
            <person name="Barry K."/>
            <person name="Miller A.N."/>
            <person name="Grigoriev I.V."/>
            <person name="Debuchy R."/>
            <person name="Gladieux P."/>
            <person name="Hiltunen Thoren M."/>
            <person name="Johannesson H."/>
        </authorList>
    </citation>
    <scope>NUCLEOTIDE SEQUENCE</scope>
    <source>
        <strain evidence="3">PSN243</strain>
    </source>
</reference>
<dbReference type="EMBL" id="MU865943">
    <property type="protein sequence ID" value="KAK4448398.1"/>
    <property type="molecule type" value="Genomic_DNA"/>
</dbReference>
<comment type="caution">
    <text evidence="3">The sequence shown here is derived from an EMBL/GenBank/DDBJ whole genome shotgun (WGS) entry which is preliminary data.</text>
</comment>
<dbReference type="AlphaFoldDB" id="A0AAV9GJK7"/>
<keyword evidence="2" id="KW-0812">Transmembrane</keyword>
<name>A0AAV9GJK7_9PEZI</name>
<dbReference type="Pfam" id="PF14610">
    <property type="entry name" value="Psg1"/>
    <property type="match status" value="1"/>
</dbReference>
<sequence>MSGCVNFDGPLAPFCAPAQGQQLPVGRTVEVIWDPNWFNSTETPMVLVQADFSTPNVPGQSAGIDGFTSELIPTSAGRFTWSVLQSYLHSSTLATTARIFLAEPSETNVTTRGNRIPGPQVQIVSASVLNNNNNNNPNGGNNRNNQSQPLATGSNPIAIALPIVFGVLTLCFLGFCVWFKRRHPDFFRGMFAFTRRRGGGSSRRGVGRFGLGRSKSRLRGDDIKVVTTDMNGLRMNAMAMNGGQDRNVFREEMRRQERARY</sequence>
<feature type="transmembrane region" description="Helical" evidence="2">
    <location>
        <begin position="157"/>
        <end position="179"/>
    </location>
</feature>
<keyword evidence="4" id="KW-1185">Reference proteome</keyword>
<organism evidence="3 4">
    <name type="scientific">Podospora aff. communis PSN243</name>
    <dbReference type="NCBI Taxonomy" id="3040156"/>
    <lineage>
        <taxon>Eukaryota</taxon>
        <taxon>Fungi</taxon>
        <taxon>Dikarya</taxon>
        <taxon>Ascomycota</taxon>
        <taxon>Pezizomycotina</taxon>
        <taxon>Sordariomycetes</taxon>
        <taxon>Sordariomycetidae</taxon>
        <taxon>Sordariales</taxon>
        <taxon>Podosporaceae</taxon>
        <taxon>Podospora</taxon>
    </lineage>
</organism>
<keyword evidence="2" id="KW-1133">Transmembrane helix</keyword>
<accession>A0AAV9GJK7</accession>
<dbReference type="InterPro" id="IPR028000">
    <property type="entry name" value="Pma1"/>
</dbReference>
<dbReference type="Proteomes" id="UP001321760">
    <property type="component" value="Unassembled WGS sequence"/>
</dbReference>
<evidence type="ECO:0000313" key="4">
    <source>
        <dbReference type="Proteomes" id="UP001321760"/>
    </source>
</evidence>
<proteinExistence type="predicted"/>